<dbReference type="InterPro" id="IPR050445">
    <property type="entry name" value="Bact_polysacc_biosynth/exp"/>
</dbReference>
<gene>
    <name evidence="12" type="ORF">E3T28_08925</name>
</gene>
<evidence type="ECO:0000256" key="8">
    <source>
        <dbReference type="ARBA" id="ARBA00023136"/>
    </source>
</evidence>
<keyword evidence="3" id="KW-1003">Cell membrane</keyword>
<keyword evidence="5" id="KW-0547">Nucleotide-binding</keyword>
<dbReference type="Gene3D" id="3.40.50.300">
    <property type="entry name" value="P-loop containing nucleotide triphosphate hydrolases"/>
    <property type="match status" value="1"/>
</dbReference>
<keyword evidence="13" id="KW-1185">Reference proteome</keyword>
<dbReference type="InterPro" id="IPR005702">
    <property type="entry name" value="Wzc-like_C"/>
</dbReference>
<evidence type="ECO:0000256" key="9">
    <source>
        <dbReference type="SAM" id="MobiDB-lite"/>
    </source>
</evidence>
<dbReference type="EC" id="2.7.10.2" evidence="12"/>
<keyword evidence="6" id="KW-0067">ATP-binding</keyword>
<dbReference type="PANTHER" id="PTHR32309:SF31">
    <property type="entry name" value="CAPSULAR EXOPOLYSACCHARIDE FAMILY"/>
    <property type="match status" value="1"/>
</dbReference>
<feature type="compositionally biased region" description="Basic and acidic residues" evidence="9">
    <location>
        <begin position="478"/>
        <end position="498"/>
    </location>
</feature>
<evidence type="ECO:0000313" key="13">
    <source>
        <dbReference type="Proteomes" id="UP000297853"/>
    </source>
</evidence>
<dbReference type="RefSeq" id="WP_134429894.1">
    <property type="nucleotide sequence ID" value="NZ_SOGQ01000045.1"/>
</dbReference>
<evidence type="ECO:0000259" key="11">
    <source>
        <dbReference type="Pfam" id="PF02706"/>
    </source>
</evidence>
<dbReference type="Pfam" id="PF02706">
    <property type="entry name" value="Wzz"/>
    <property type="match status" value="1"/>
</dbReference>
<dbReference type="Proteomes" id="UP000297853">
    <property type="component" value="Unassembled WGS sequence"/>
</dbReference>
<comment type="similarity">
    <text evidence="2">Belongs to the CpsC/CapA family.</text>
</comment>
<keyword evidence="4 10" id="KW-0812">Transmembrane</keyword>
<protein>
    <submittedName>
        <fullName evidence="12">Polysaccharide biosynthesis tyrosine autokinase</fullName>
        <ecNumber evidence="12">2.7.10.2</ecNumber>
    </submittedName>
</protein>
<evidence type="ECO:0000256" key="4">
    <source>
        <dbReference type="ARBA" id="ARBA00022692"/>
    </source>
</evidence>
<dbReference type="NCBIfam" id="TIGR01007">
    <property type="entry name" value="eps_fam"/>
    <property type="match status" value="1"/>
</dbReference>
<feature type="transmembrane region" description="Helical" evidence="10">
    <location>
        <begin position="38"/>
        <end position="57"/>
    </location>
</feature>
<evidence type="ECO:0000256" key="2">
    <source>
        <dbReference type="ARBA" id="ARBA00006683"/>
    </source>
</evidence>
<evidence type="ECO:0000256" key="6">
    <source>
        <dbReference type="ARBA" id="ARBA00022840"/>
    </source>
</evidence>
<dbReference type="GO" id="GO:0004715">
    <property type="term" value="F:non-membrane spanning protein tyrosine kinase activity"/>
    <property type="evidence" value="ECO:0007669"/>
    <property type="project" value="UniProtKB-EC"/>
</dbReference>
<feature type="region of interest" description="Disordered" evidence="9">
    <location>
        <begin position="473"/>
        <end position="498"/>
    </location>
</feature>
<keyword evidence="8 10" id="KW-0472">Membrane</keyword>
<feature type="domain" description="Polysaccharide chain length determinant N-terminal" evidence="11">
    <location>
        <begin position="29"/>
        <end position="107"/>
    </location>
</feature>
<keyword evidence="12" id="KW-0808">Transferase</keyword>
<dbReference type="PANTHER" id="PTHR32309">
    <property type="entry name" value="TYROSINE-PROTEIN KINASE"/>
    <property type="match status" value="1"/>
</dbReference>
<comment type="caution">
    <text evidence="12">The sequence shown here is derived from an EMBL/GenBank/DDBJ whole genome shotgun (WGS) entry which is preliminary data.</text>
</comment>
<name>A0ABY2J3Z7_9MICO</name>
<feature type="transmembrane region" description="Helical" evidence="10">
    <location>
        <begin position="199"/>
        <end position="218"/>
    </location>
</feature>
<evidence type="ECO:0000256" key="5">
    <source>
        <dbReference type="ARBA" id="ARBA00022741"/>
    </source>
</evidence>
<evidence type="ECO:0000256" key="3">
    <source>
        <dbReference type="ARBA" id="ARBA00022475"/>
    </source>
</evidence>
<evidence type="ECO:0000256" key="10">
    <source>
        <dbReference type="SAM" id="Phobius"/>
    </source>
</evidence>
<evidence type="ECO:0000256" key="7">
    <source>
        <dbReference type="ARBA" id="ARBA00022989"/>
    </source>
</evidence>
<dbReference type="SUPFAM" id="SSF52540">
    <property type="entry name" value="P-loop containing nucleoside triphosphate hydrolases"/>
    <property type="match status" value="1"/>
</dbReference>
<dbReference type="InterPro" id="IPR033756">
    <property type="entry name" value="YlxH/NBP35"/>
</dbReference>
<dbReference type="InterPro" id="IPR027417">
    <property type="entry name" value="P-loop_NTPase"/>
</dbReference>
<reference evidence="12 13" key="1">
    <citation type="submission" date="2019-03" db="EMBL/GenBank/DDBJ databases">
        <title>Genomics of glacier-inhabiting Cryobacterium strains.</title>
        <authorList>
            <person name="Liu Q."/>
            <person name="Xin Y.-H."/>
        </authorList>
    </citation>
    <scope>NUCLEOTIDE SEQUENCE [LARGE SCALE GENOMIC DNA]</scope>
    <source>
        <strain evidence="12 13">TMT1-23-1</strain>
    </source>
</reference>
<dbReference type="InterPro" id="IPR003856">
    <property type="entry name" value="LPS_length_determ_N"/>
</dbReference>
<dbReference type="CDD" id="cd05387">
    <property type="entry name" value="BY-kinase"/>
    <property type="match status" value="1"/>
</dbReference>
<accession>A0ABY2J3Z7</accession>
<comment type="subcellular location">
    <subcellularLocation>
        <location evidence="1">Cell membrane</location>
        <topology evidence="1">Multi-pass membrane protein</topology>
    </subcellularLocation>
</comment>
<keyword evidence="7 10" id="KW-1133">Transmembrane helix</keyword>
<sequence length="498" mass="53352">MRFLIESQHWLVNPVPLDTGKGEHVDQRGFWNLLRSRWVALVTFTILGVIAASVYVLTTEPEYSAEAELFVSAIGSDNTSDLAQGSNYSQQQARNYSIMATRQIVLEPVITALGLKTTVGELSDRVSASVPLNTSLISIAVTDTSPDRAAATADAVATSLVNTVIRLVPKRSDGTTPLRLESVQSATTPTAPSAPSPSIALASGLLGGFVAGLGFILLRELTSAKVRTAEQLRQFGLTLLGTIVYDRGSVNNPLVPQRGFSPIRAEEFKQVRTNLHFLQADERHKVFVVTSSIPGEGKSVTAANLAITLAASGSLVCLVEADLRRPSLADYFNLEGTVGLTTILAHDANVDDVLQSWGPDGLQILLSGQVPPNPSELLSSTHAQQIFASLRDRFDVVVIDCPPLLPVTDAAILGRYFGGAVLVVGSGKVEARELRKAVESLKAAGTPVLGAILNLAPARLLGRNRGRYYMPHAAAEQKPSRHEQPVPSHEEEVALRKR</sequence>
<evidence type="ECO:0000256" key="1">
    <source>
        <dbReference type="ARBA" id="ARBA00004651"/>
    </source>
</evidence>
<dbReference type="EMBL" id="SOGQ01000045">
    <property type="protein sequence ID" value="TFC99655.1"/>
    <property type="molecule type" value="Genomic_DNA"/>
</dbReference>
<organism evidence="12 13">
    <name type="scientific">Cryobacterium sinapicolor</name>
    <dbReference type="NCBI Taxonomy" id="1259236"/>
    <lineage>
        <taxon>Bacteria</taxon>
        <taxon>Bacillati</taxon>
        <taxon>Actinomycetota</taxon>
        <taxon>Actinomycetes</taxon>
        <taxon>Micrococcales</taxon>
        <taxon>Microbacteriaceae</taxon>
        <taxon>Cryobacterium</taxon>
    </lineage>
</organism>
<evidence type="ECO:0000313" key="12">
    <source>
        <dbReference type="EMBL" id="TFC99655.1"/>
    </source>
</evidence>
<proteinExistence type="inferred from homology"/>
<dbReference type="Pfam" id="PF10609">
    <property type="entry name" value="ParA"/>
    <property type="match status" value="1"/>
</dbReference>